<dbReference type="PANTHER" id="PTHR38110">
    <property type="entry name" value="CHROMOSOME 23, WHOLE GENOME SHOTGUN SEQUENCE"/>
    <property type="match status" value="1"/>
</dbReference>
<dbReference type="EMBL" id="JBHTIR010001431">
    <property type="protein sequence ID" value="MFD0852539.1"/>
    <property type="molecule type" value="Genomic_DNA"/>
</dbReference>
<evidence type="ECO:0000313" key="3">
    <source>
        <dbReference type="Proteomes" id="UP001597083"/>
    </source>
</evidence>
<feature type="non-terminal residue" evidence="2">
    <location>
        <position position="1"/>
    </location>
</feature>
<comment type="caution">
    <text evidence="2">The sequence shown here is derived from an EMBL/GenBank/DDBJ whole genome shotgun (WGS) entry which is preliminary data.</text>
</comment>
<dbReference type="InterPro" id="IPR042171">
    <property type="entry name" value="Acyl-CoA_hotdog"/>
</dbReference>
<dbReference type="PANTHER" id="PTHR38110:SF1">
    <property type="entry name" value="THIOESTERASE DOMAIN-CONTAINING PROTEIN"/>
    <property type="match status" value="1"/>
</dbReference>
<proteinExistence type="predicted"/>
<evidence type="ECO:0000259" key="1">
    <source>
        <dbReference type="Pfam" id="PF20789"/>
    </source>
</evidence>
<feature type="domain" description="Acyl-CoA thioesterase-like C-terminal" evidence="1">
    <location>
        <begin position="2"/>
        <end position="50"/>
    </location>
</feature>
<accession>A0ABW3CDH0</accession>
<reference evidence="3" key="1">
    <citation type="journal article" date="2019" name="Int. J. Syst. Evol. Microbiol.">
        <title>The Global Catalogue of Microorganisms (GCM) 10K type strain sequencing project: providing services to taxonomists for standard genome sequencing and annotation.</title>
        <authorList>
            <consortium name="The Broad Institute Genomics Platform"/>
            <consortium name="The Broad Institute Genome Sequencing Center for Infectious Disease"/>
            <person name="Wu L."/>
            <person name="Ma J."/>
        </authorList>
    </citation>
    <scope>NUCLEOTIDE SEQUENCE [LARGE SCALE GENOMIC DNA]</scope>
    <source>
        <strain evidence="3">JCM 31696</strain>
    </source>
</reference>
<evidence type="ECO:0000313" key="2">
    <source>
        <dbReference type="EMBL" id="MFD0852539.1"/>
    </source>
</evidence>
<dbReference type="InterPro" id="IPR052389">
    <property type="entry name" value="Sec_Metab_Biosynth-Assoc"/>
</dbReference>
<dbReference type="SUPFAM" id="SSF54637">
    <property type="entry name" value="Thioesterase/thiol ester dehydrase-isomerase"/>
    <property type="match status" value="1"/>
</dbReference>
<sequence length="52" mass="5747">ATAHVRCRPASGWLACRVGTRYITGGMCEEDMEIWDSAGHLVAQSRQLTLLQ</sequence>
<gene>
    <name evidence="2" type="ORF">ACFQ07_09910</name>
</gene>
<dbReference type="InterPro" id="IPR029069">
    <property type="entry name" value="HotDog_dom_sf"/>
</dbReference>
<organism evidence="2 3">
    <name type="scientific">Actinomadura adrarensis</name>
    <dbReference type="NCBI Taxonomy" id="1819600"/>
    <lineage>
        <taxon>Bacteria</taxon>
        <taxon>Bacillati</taxon>
        <taxon>Actinomycetota</taxon>
        <taxon>Actinomycetes</taxon>
        <taxon>Streptosporangiales</taxon>
        <taxon>Thermomonosporaceae</taxon>
        <taxon>Actinomadura</taxon>
    </lineage>
</organism>
<protein>
    <submittedName>
        <fullName evidence="2">Thioesterase family protein</fullName>
    </submittedName>
</protein>
<dbReference type="Gene3D" id="2.40.160.210">
    <property type="entry name" value="Acyl-CoA thioesterase, double hotdog domain"/>
    <property type="match status" value="1"/>
</dbReference>
<keyword evidence="3" id="KW-1185">Reference proteome</keyword>
<dbReference type="Pfam" id="PF20789">
    <property type="entry name" value="4HBT_3C"/>
    <property type="match status" value="1"/>
</dbReference>
<dbReference type="Proteomes" id="UP001597083">
    <property type="component" value="Unassembled WGS sequence"/>
</dbReference>
<name>A0ABW3CDH0_9ACTN</name>
<dbReference type="InterPro" id="IPR049450">
    <property type="entry name" value="ACOT8-like_C"/>
</dbReference>